<dbReference type="Pfam" id="PF00389">
    <property type="entry name" value="2-Hacid_dh"/>
    <property type="match status" value="1"/>
</dbReference>
<dbReference type="STRING" id="446469.Sked_03420"/>
<dbReference type="PANTHER" id="PTHR42789:SF1">
    <property type="entry name" value="D-ISOMER SPECIFIC 2-HYDROXYACID DEHYDROGENASE FAMILY PROTEIN (AFU_ORTHOLOGUE AFUA_6G10090)"/>
    <property type="match status" value="1"/>
</dbReference>
<accession>D1BJQ3</accession>
<dbReference type="Pfam" id="PF02826">
    <property type="entry name" value="2-Hacid_dh_C"/>
    <property type="match status" value="1"/>
</dbReference>
<dbReference type="KEGG" id="ske:Sked_03420"/>
<dbReference type="InterPro" id="IPR006140">
    <property type="entry name" value="D-isomer_DH_NAD-bd"/>
</dbReference>
<dbReference type="InterPro" id="IPR006139">
    <property type="entry name" value="D-isomer_2_OHA_DH_cat_dom"/>
</dbReference>
<comment type="similarity">
    <text evidence="1 4">Belongs to the D-isomer specific 2-hydroxyacid dehydrogenase family.</text>
</comment>
<keyword evidence="8" id="KW-1185">Reference proteome</keyword>
<dbReference type="GO" id="GO:0016616">
    <property type="term" value="F:oxidoreductase activity, acting on the CH-OH group of donors, NAD or NADP as acceptor"/>
    <property type="evidence" value="ECO:0007669"/>
    <property type="project" value="InterPro"/>
</dbReference>
<keyword evidence="2 4" id="KW-0560">Oxidoreductase</keyword>
<evidence type="ECO:0000259" key="5">
    <source>
        <dbReference type="Pfam" id="PF00389"/>
    </source>
</evidence>
<gene>
    <name evidence="7" type="ordered locus">Sked_03420</name>
</gene>
<organism evidence="7 8">
    <name type="scientific">Sanguibacter keddieii (strain ATCC 51767 / DSM 10542 / NCFB 3025 / ST-74)</name>
    <dbReference type="NCBI Taxonomy" id="446469"/>
    <lineage>
        <taxon>Bacteria</taxon>
        <taxon>Bacillati</taxon>
        <taxon>Actinomycetota</taxon>
        <taxon>Actinomycetes</taxon>
        <taxon>Micrococcales</taxon>
        <taxon>Sanguibacteraceae</taxon>
        <taxon>Sanguibacter</taxon>
    </lineage>
</organism>
<proteinExistence type="inferred from homology"/>
<dbReference type="OrthoDB" id="117809at2"/>
<dbReference type="SUPFAM" id="SSF52283">
    <property type="entry name" value="Formate/glycerate dehydrogenase catalytic domain-like"/>
    <property type="match status" value="1"/>
</dbReference>
<evidence type="ECO:0000259" key="6">
    <source>
        <dbReference type="Pfam" id="PF02826"/>
    </source>
</evidence>
<feature type="domain" description="D-isomer specific 2-hydroxyacid dehydrogenase catalytic" evidence="5">
    <location>
        <begin position="45"/>
        <end position="318"/>
    </location>
</feature>
<dbReference type="SUPFAM" id="SSF51735">
    <property type="entry name" value="NAD(P)-binding Rossmann-fold domains"/>
    <property type="match status" value="1"/>
</dbReference>
<evidence type="ECO:0000313" key="7">
    <source>
        <dbReference type="EMBL" id="ACZ20309.1"/>
    </source>
</evidence>
<dbReference type="Proteomes" id="UP000000322">
    <property type="component" value="Chromosome"/>
</dbReference>
<keyword evidence="3" id="KW-0520">NAD</keyword>
<reference evidence="7 8" key="1">
    <citation type="journal article" date="2009" name="Stand. Genomic Sci.">
        <title>Complete genome sequence of Sanguibacter keddieii type strain (ST-74).</title>
        <authorList>
            <person name="Ivanova N."/>
            <person name="Sikorski J."/>
            <person name="Sims D."/>
            <person name="Brettin T."/>
            <person name="Detter J.C."/>
            <person name="Han C."/>
            <person name="Lapidus A."/>
            <person name="Copeland A."/>
            <person name="Glavina Del Rio T."/>
            <person name="Nolan M."/>
            <person name="Chen F."/>
            <person name="Lucas S."/>
            <person name="Tice H."/>
            <person name="Cheng J.F."/>
            <person name="Bruce D."/>
            <person name="Goodwin L."/>
            <person name="Pitluck S."/>
            <person name="Pati A."/>
            <person name="Mavromatis K."/>
            <person name="Chen A."/>
            <person name="Palaniappan K."/>
            <person name="D'haeseleer P."/>
            <person name="Chain P."/>
            <person name="Bristow J."/>
            <person name="Eisen J.A."/>
            <person name="Markowitz V."/>
            <person name="Hugenholtz P."/>
            <person name="Goker M."/>
            <person name="Pukall R."/>
            <person name="Klenk H.P."/>
            <person name="Kyrpides N.C."/>
        </authorList>
    </citation>
    <scope>NUCLEOTIDE SEQUENCE [LARGE SCALE GENOMIC DNA]</scope>
    <source>
        <strain evidence="8">ATCC 51767 / DSM 10542 / NCFB 3025 / ST-74</strain>
    </source>
</reference>
<dbReference type="CDD" id="cd12167">
    <property type="entry name" value="2-Hacid_dh_8"/>
    <property type="match status" value="1"/>
</dbReference>
<protein>
    <submittedName>
        <fullName evidence="7">Phosphoglycerate dehydrogenase-like oxidoreductase</fullName>
    </submittedName>
</protein>
<dbReference type="InterPro" id="IPR029753">
    <property type="entry name" value="D-isomer_DH_CS"/>
</dbReference>
<evidence type="ECO:0000313" key="8">
    <source>
        <dbReference type="Proteomes" id="UP000000322"/>
    </source>
</evidence>
<dbReference type="PROSITE" id="PS00670">
    <property type="entry name" value="D_2_HYDROXYACID_DH_2"/>
    <property type="match status" value="1"/>
</dbReference>
<dbReference type="Gene3D" id="3.40.50.720">
    <property type="entry name" value="NAD(P)-binding Rossmann-like Domain"/>
    <property type="match status" value="2"/>
</dbReference>
<feature type="domain" description="D-isomer specific 2-hydroxyacid dehydrogenase NAD-binding" evidence="6">
    <location>
        <begin position="113"/>
        <end position="287"/>
    </location>
</feature>
<name>D1BJQ3_SANKS</name>
<evidence type="ECO:0000256" key="1">
    <source>
        <dbReference type="ARBA" id="ARBA00005854"/>
    </source>
</evidence>
<evidence type="ECO:0000256" key="4">
    <source>
        <dbReference type="RuleBase" id="RU003719"/>
    </source>
</evidence>
<evidence type="ECO:0000256" key="3">
    <source>
        <dbReference type="ARBA" id="ARBA00023027"/>
    </source>
</evidence>
<dbReference type="InterPro" id="IPR050857">
    <property type="entry name" value="D-2-hydroxyacid_DH"/>
</dbReference>
<dbReference type="PANTHER" id="PTHR42789">
    <property type="entry name" value="D-ISOMER SPECIFIC 2-HYDROXYACID DEHYDROGENASE FAMILY PROTEIN (AFU_ORTHOLOGUE AFUA_6G10090)"/>
    <property type="match status" value="1"/>
</dbReference>
<dbReference type="RefSeq" id="WP_012865378.1">
    <property type="nucleotide sequence ID" value="NC_013521.1"/>
</dbReference>
<dbReference type="EMBL" id="CP001819">
    <property type="protein sequence ID" value="ACZ20309.1"/>
    <property type="molecule type" value="Genomic_DNA"/>
</dbReference>
<dbReference type="InterPro" id="IPR036291">
    <property type="entry name" value="NAD(P)-bd_dom_sf"/>
</dbReference>
<dbReference type="eggNOG" id="COG0111">
    <property type="taxonomic scope" value="Bacteria"/>
</dbReference>
<dbReference type="GO" id="GO:0051287">
    <property type="term" value="F:NAD binding"/>
    <property type="evidence" value="ECO:0007669"/>
    <property type="project" value="InterPro"/>
</dbReference>
<dbReference type="HOGENOM" id="CLU_019796_1_3_11"/>
<dbReference type="AlphaFoldDB" id="D1BJQ3"/>
<evidence type="ECO:0000256" key="2">
    <source>
        <dbReference type="ARBA" id="ARBA00023002"/>
    </source>
</evidence>
<sequence length="327" mass="34666">MTRPVAAFAARDAALLDDLFDAQTLARLRAAVDLLPGVVGPGTDLRQVEVLVTAWGAPPLDDDLLRRAPRLRAVVHTGGTVKRLVTEASWARGVRVSSAAAANAQPVAEYTLAMVLLAGKRVLQSAQLFRQERSFGFTLPAPHGNNGLVVGLVGASKIGRLVIELLRPFDMEVLLHDPYVDAEAARALGVTAVPLDALLRRSDVVSLHAPSLPETYRMIGAPELALMRDGTTLINTARGALVHTDALVTEVLSGRLRAVLDVTDPEPLPADHPFYEADGVLLTPHVAGSLGTEVRRLGAAAVDEVERLAAGLPLTHEVHATDLPTTA</sequence>